<evidence type="ECO:0000313" key="1">
    <source>
        <dbReference type="EMBL" id="JAI06364.1"/>
    </source>
</evidence>
<name>A0A0E9XXE9_ANGAN</name>
<dbReference type="AlphaFoldDB" id="A0A0E9XXE9"/>
<protein>
    <submittedName>
        <fullName evidence="1">Uncharacterized protein</fullName>
    </submittedName>
</protein>
<dbReference type="EMBL" id="GBXM01002214">
    <property type="protein sequence ID" value="JAI06364.1"/>
    <property type="molecule type" value="Transcribed_RNA"/>
</dbReference>
<reference evidence="1" key="2">
    <citation type="journal article" date="2015" name="Fish Shellfish Immunol.">
        <title>Early steps in the European eel (Anguilla anguilla)-Vibrio vulnificus interaction in the gills: Role of the RtxA13 toxin.</title>
        <authorList>
            <person name="Callol A."/>
            <person name="Pajuelo D."/>
            <person name="Ebbesson L."/>
            <person name="Teles M."/>
            <person name="MacKenzie S."/>
            <person name="Amaro C."/>
        </authorList>
    </citation>
    <scope>NUCLEOTIDE SEQUENCE</scope>
</reference>
<accession>A0A0E9XXE9</accession>
<proteinExistence type="predicted"/>
<sequence>MCYFSHSKMAGRQCSIMAKELFLQPKGRRFNSRVGHCRCTLEQGT</sequence>
<organism evidence="1">
    <name type="scientific">Anguilla anguilla</name>
    <name type="common">European freshwater eel</name>
    <name type="synonym">Muraena anguilla</name>
    <dbReference type="NCBI Taxonomy" id="7936"/>
    <lineage>
        <taxon>Eukaryota</taxon>
        <taxon>Metazoa</taxon>
        <taxon>Chordata</taxon>
        <taxon>Craniata</taxon>
        <taxon>Vertebrata</taxon>
        <taxon>Euteleostomi</taxon>
        <taxon>Actinopterygii</taxon>
        <taxon>Neopterygii</taxon>
        <taxon>Teleostei</taxon>
        <taxon>Anguilliformes</taxon>
        <taxon>Anguillidae</taxon>
        <taxon>Anguilla</taxon>
    </lineage>
</organism>
<reference evidence="1" key="1">
    <citation type="submission" date="2014-11" db="EMBL/GenBank/DDBJ databases">
        <authorList>
            <person name="Amaro Gonzalez C."/>
        </authorList>
    </citation>
    <scope>NUCLEOTIDE SEQUENCE</scope>
</reference>